<dbReference type="PANTHER" id="PTHR24271">
    <property type="entry name" value="KALLIKREIN-RELATED"/>
    <property type="match status" value="1"/>
</dbReference>
<dbReference type="InterPro" id="IPR043504">
    <property type="entry name" value="Peptidase_S1_PA_chymotrypsin"/>
</dbReference>
<proteinExistence type="predicted"/>
<gene>
    <name evidence="4" type="primary">LOC108889074</name>
</gene>
<dbReference type="GeneID" id="108889074"/>
<dbReference type="Pfam" id="PF00089">
    <property type="entry name" value="Trypsin"/>
    <property type="match status" value="1"/>
</dbReference>
<dbReference type="SMART" id="SM00020">
    <property type="entry name" value="Tryp_SPc"/>
    <property type="match status" value="1"/>
</dbReference>
<dbReference type="InterPro" id="IPR001254">
    <property type="entry name" value="Trypsin_dom"/>
</dbReference>
<dbReference type="GO" id="GO:0006508">
    <property type="term" value="P:proteolysis"/>
    <property type="evidence" value="ECO:0007669"/>
    <property type="project" value="InterPro"/>
</dbReference>
<reference evidence="4" key="1">
    <citation type="submission" date="2025-08" db="UniProtKB">
        <authorList>
            <consortium name="RefSeq"/>
        </authorList>
    </citation>
    <scope>IDENTIFICATION</scope>
    <source>
        <tissue evidence="4">Brain</tissue>
    </source>
</reference>
<accession>A0AAJ7PX24</accession>
<dbReference type="Proteomes" id="UP000694890">
    <property type="component" value="Unplaced"/>
</dbReference>
<sequence>MEWVLNNHSTAYTDQSNSSWEEENAGVTVSTAMDLQKRIIGGQNCRSDERHYHVRLSETSGKFLCGGSLISDQWILTAAHCWKPGGSLLADVGVHPLNNPKAKPGQIITEHFIYKEKDSKGKDWQHDLMLLKLPEPSNITPIKLDCDPSKAPKIGQLVEIAGHTAEKKDKKNCEFTNDLQCAEATLVQCDEFNVCLKNNYDPKWSLEYSIQALICGKHSGVDICKGDSGGGVVFKKQIYGVLVLIGDVKNPCMAPFAFMDICNEKYLKWIKETANI</sequence>
<dbReference type="SUPFAM" id="SSF50494">
    <property type="entry name" value="Trypsin-like serine proteases"/>
    <property type="match status" value="1"/>
</dbReference>
<protein>
    <submittedName>
        <fullName evidence="4">Glandular kallikrein-like</fullName>
    </submittedName>
</protein>
<dbReference type="RefSeq" id="XP_018540898.1">
    <property type="nucleotide sequence ID" value="XM_018685382.1"/>
</dbReference>
<keyword evidence="1" id="KW-1015">Disulfide bond</keyword>
<evidence type="ECO:0000313" key="3">
    <source>
        <dbReference type="Proteomes" id="UP000694890"/>
    </source>
</evidence>
<dbReference type="PROSITE" id="PS50240">
    <property type="entry name" value="TRYPSIN_DOM"/>
    <property type="match status" value="1"/>
</dbReference>
<dbReference type="CDD" id="cd00190">
    <property type="entry name" value="Tryp_SPc"/>
    <property type="match status" value="1"/>
</dbReference>
<dbReference type="PROSITE" id="PS00134">
    <property type="entry name" value="TRYPSIN_HIS"/>
    <property type="match status" value="1"/>
</dbReference>
<feature type="domain" description="Peptidase S1" evidence="2">
    <location>
        <begin position="39"/>
        <end position="275"/>
    </location>
</feature>
<dbReference type="PANTHER" id="PTHR24271:SF50">
    <property type="match status" value="1"/>
</dbReference>
<dbReference type="KEGG" id="lcf:108889074"/>
<dbReference type="Gene3D" id="2.40.10.10">
    <property type="entry name" value="Trypsin-like serine proteases"/>
    <property type="match status" value="1"/>
</dbReference>
<evidence type="ECO:0000256" key="1">
    <source>
        <dbReference type="ARBA" id="ARBA00023157"/>
    </source>
</evidence>
<name>A0AAJ7PX24_LATCA</name>
<dbReference type="AlphaFoldDB" id="A0AAJ7PX24"/>
<dbReference type="InterPro" id="IPR001314">
    <property type="entry name" value="Peptidase_S1A"/>
</dbReference>
<dbReference type="InterPro" id="IPR018114">
    <property type="entry name" value="TRYPSIN_HIS"/>
</dbReference>
<dbReference type="PRINTS" id="PR00722">
    <property type="entry name" value="CHYMOTRYPSIN"/>
</dbReference>
<organism evidence="3 4">
    <name type="scientific">Lates calcarifer</name>
    <name type="common">Barramundi</name>
    <name type="synonym">Holocentrus calcarifer</name>
    <dbReference type="NCBI Taxonomy" id="8187"/>
    <lineage>
        <taxon>Eukaryota</taxon>
        <taxon>Metazoa</taxon>
        <taxon>Chordata</taxon>
        <taxon>Craniata</taxon>
        <taxon>Vertebrata</taxon>
        <taxon>Euteleostomi</taxon>
        <taxon>Actinopterygii</taxon>
        <taxon>Neopterygii</taxon>
        <taxon>Teleostei</taxon>
        <taxon>Neoteleostei</taxon>
        <taxon>Acanthomorphata</taxon>
        <taxon>Carangaria</taxon>
        <taxon>Carangaria incertae sedis</taxon>
        <taxon>Centropomidae</taxon>
        <taxon>Lates</taxon>
    </lineage>
</organism>
<dbReference type="InterPro" id="IPR009003">
    <property type="entry name" value="Peptidase_S1_PA"/>
</dbReference>
<dbReference type="GO" id="GO:0004252">
    <property type="term" value="F:serine-type endopeptidase activity"/>
    <property type="evidence" value="ECO:0007669"/>
    <property type="project" value="InterPro"/>
</dbReference>
<evidence type="ECO:0000259" key="2">
    <source>
        <dbReference type="PROSITE" id="PS50240"/>
    </source>
</evidence>
<evidence type="ECO:0000313" key="4">
    <source>
        <dbReference type="RefSeq" id="XP_018540898.1"/>
    </source>
</evidence>